<keyword evidence="1" id="KW-0812">Transmembrane</keyword>
<protein>
    <submittedName>
        <fullName evidence="3">Uncharacterized protein</fullName>
    </submittedName>
</protein>
<organism evidence="3">
    <name type="scientific">Clostridioides difficile</name>
    <name type="common">Peptoclostridium difficile</name>
    <dbReference type="NCBI Taxonomy" id="1496"/>
    <lineage>
        <taxon>Bacteria</taxon>
        <taxon>Bacillati</taxon>
        <taxon>Bacillota</taxon>
        <taxon>Clostridia</taxon>
        <taxon>Peptostreptococcales</taxon>
        <taxon>Peptostreptococcaceae</taxon>
        <taxon>Clostridioides</taxon>
    </lineage>
</organism>
<proteinExistence type="predicted"/>
<feature type="transmembrane region" description="Helical" evidence="1">
    <location>
        <begin position="9"/>
        <end position="29"/>
    </location>
</feature>
<dbReference type="EMBL" id="LK932994">
    <property type="protein sequence ID" value="CDT17063.1"/>
    <property type="molecule type" value="Genomic_DNA"/>
</dbReference>
<evidence type="ECO:0000313" key="3">
    <source>
        <dbReference type="EMBL" id="CDS88209.1"/>
    </source>
</evidence>
<dbReference type="EMBL" id="LK932403">
    <property type="protein sequence ID" value="CDS88209.1"/>
    <property type="molecule type" value="Genomic_DNA"/>
</dbReference>
<gene>
    <name evidence="4" type="ORF">BN1095_330380</name>
    <name evidence="2" type="ORF">BN1096_630185</name>
    <name evidence="3" type="ORF">BN1097_640049</name>
</gene>
<evidence type="ECO:0000256" key="1">
    <source>
        <dbReference type="SAM" id="Phobius"/>
    </source>
</evidence>
<dbReference type="AlphaFoldDB" id="A0A069AG04"/>
<keyword evidence="1" id="KW-1133">Transmembrane helix</keyword>
<feature type="transmembrane region" description="Helical" evidence="1">
    <location>
        <begin position="35"/>
        <end position="55"/>
    </location>
</feature>
<name>A0A069AG04_CLODI</name>
<accession>A0A069AG04</accession>
<dbReference type="EMBL" id="LK932517">
    <property type="protein sequence ID" value="CDS88083.1"/>
    <property type="molecule type" value="Genomic_DNA"/>
</dbReference>
<evidence type="ECO:0000313" key="4">
    <source>
        <dbReference type="EMBL" id="CDT17063.1"/>
    </source>
</evidence>
<reference evidence="3" key="1">
    <citation type="submission" date="2014-07" db="EMBL/GenBank/DDBJ databases">
        <authorList>
            <person name="Monot Marc"/>
        </authorList>
    </citation>
    <scope>NUCLEOTIDE SEQUENCE</scope>
    <source>
        <strain evidence="4">7032989</strain>
        <strain evidence="3">7032994</strain>
    </source>
</reference>
<sequence>MYLVRFEIFTFNFIVTILYYCYDVYLYAITIISELIVSFVSLSIRFFTLVLSILLKKVIDIKDKKDKTI</sequence>
<evidence type="ECO:0000313" key="2">
    <source>
        <dbReference type="EMBL" id="CDS88083.1"/>
    </source>
</evidence>
<keyword evidence="1" id="KW-0472">Membrane</keyword>